<evidence type="ECO:0000313" key="2">
    <source>
        <dbReference type="Proteomes" id="UP000249890"/>
    </source>
</evidence>
<name>A0A2Z2KWR0_9BACL</name>
<proteinExistence type="predicted"/>
<evidence type="ECO:0000313" key="1">
    <source>
        <dbReference type="EMBL" id="ASA24568.1"/>
    </source>
</evidence>
<dbReference type="AlphaFoldDB" id="A0A2Z2KWR0"/>
<keyword evidence="2" id="KW-1185">Reference proteome</keyword>
<protein>
    <recommendedName>
        <fullName evidence="3">DUF2164 domain-containing protein</fullName>
    </recommendedName>
</protein>
<organism evidence="1 2">
    <name type="scientific">Paenibacillus donghaensis</name>
    <dbReference type="NCBI Taxonomy" id="414771"/>
    <lineage>
        <taxon>Bacteria</taxon>
        <taxon>Bacillati</taxon>
        <taxon>Bacillota</taxon>
        <taxon>Bacilli</taxon>
        <taxon>Bacillales</taxon>
        <taxon>Paenibacillaceae</taxon>
        <taxon>Paenibacillus</taxon>
    </lineage>
</organism>
<dbReference type="Proteomes" id="UP000249890">
    <property type="component" value="Chromosome"/>
</dbReference>
<reference evidence="1 2" key="1">
    <citation type="submission" date="2017-06" db="EMBL/GenBank/DDBJ databases">
        <title>Complete genome sequence of Paenibacillus donghaensis KCTC 13049T isolated from East Sea sediment, South Korea.</title>
        <authorList>
            <person name="Jung B.K."/>
            <person name="Hong S.-J."/>
            <person name="Shin J.-H."/>
        </authorList>
    </citation>
    <scope>NUCLEOTIDE SEQUENCE [LARGE SCALE GENOMIC DNA]</scope>
    <source>
        <strain evidence="1 2">KCTC 13049</strain>
    </source>
</reference>
<dbReference type="EMBL" id="CP021780">
    <property type="protein sequence ID" value="ASA24568.1"/>
    <property type="molecule type" value="Genomic_DNA"/>
</dbReference>
<sequence>MKVIKLPKEQRDSLIADIRDYFDVEHGETLGELAAGNLLDFFIQKLGPSVYNQALGDCRTLVGQRMLSMEEDMYSLEWQQRK</sequence>
<dbReference type="Pfam" id="PF09932">
    <property type="entry name" value="DUF2164"/>
    <property type="match status" value="1"/>
</dbReference>
<dbReference type="OrthoDB" id="573733at2"/>
<accession>A0A2Z2KWR0</accession>
<dbReference type="RefSeq" id="WP_087918538.1">
    <property type="nucleotide sequence ID" value="NZ_CP021780.1"/>
</dbReference>
<dbReference type="KEGG" id="pdh:B9T62_29725"/>
<gene>
    <name evidence="1" type="ORF">B9T62_29725</name>
</gene>
<evidence type="ECO:0008006" key="3">
    <source>
        <dbReference type="Google" id="ProtNLM"/>
    </source>
</evidence>
<dbReference type="InterPro" id="IPR018680">
    <property type="entry name" value="DUF2164"/>
</dbReference>